<dbReference type="GO" id="GO:0071949">
    <property type="term" value="F:FAD binding"/>
    <property type="evidence" value="ECO:0007669"/>
    <property type="project" value="InterPro"/>
</dbReference>
<sequence length="392" mass="44350">MTVLRQLVYRSRSTHSDAFQQISQIETDSLRFNTDNSITGLLLTDGEYFFQVIEGPGEHVQALFEKIKADARHNNIVKICEHPISQRDFGEWNLRTLTLKSDRSCYWLPDDIYLKRDSQVYGLINSFANGRWRGCLPEAHRADLHRAINTSPLAAKLDEQSEYQFAFQPIIDTHLGRISSIEALLRDNSGRYPEQILADLDKSKRYEFDLTSKQYAIAMASEMLQPSQSVSINLMPGALTQFPDAGDYLLSYLKTYGLRPQQLIVEVTENEILNEGDAFMSAIEALRAKGIRVAMDDFGSGYAGLSVLADFLPDKIKLDRAIACNIHEHGPRQAIVNAVMEFATTLGIPLIVEGIEKMDEWLWLQHIGIQKFQGFLFAKPKLGGVEAIRFQT</sequence>
<dbReference type="GO" id="GO:0071111">
    <property type="term" value="F:cyclic-guanylate-specific phosphodiesterase activity"/>
    <property type="evidence" value="ECO:0007669"/>
    <property type="project" value="InterPro"/>
</dbReference>
<dbReference type="Proteomes" id="UP000184520">
    <property type="component" value="Unassembled WGS sequence"/>
</dbReference>
<dbReference type="PANTHER" id="PTHR33121:SF15">
    <property type="entry name" value="BLUE LIGHT- AND TEMPERATURE-REGULATED ANTIREPRESSOR BLUF"/>
    <property type="match status" value="1"/>
</dbReference>
<dbReference type="InterPro" id="IPR007024">
    <property type="entry name" value="BLUF_domain"/>
</dbReference>
<dbReference type="STRING" id="634436.SAMN05216361_3247"/>
<dbReference type="SMART" id="SM01034">
    <property type="entry name" value="BLUF"/>
    <property type="match status" value="1"/>
</dbReference>
<dbReference type="Pfam" id="PF04940">
    <property type="entry name" value="BLUF"/>
    <property type="match status" value="1"/>
</dbReference>
<dbReference type="InterPro" id="IPR035919">
    <property type="entry name" value="EAL_sf"/>
</dbReference>
<dbReference type="SUPFAM" id="SSF141868">
    <property type="entry name" value="EAL domain-like"/>
    <property type="match status" value="1"/>
</dbReference>
<evidence type="ECO:0000313" key="3">
    <source>
        <dbReference type="EMBL" id="SHG89277.1"/>
    </source>
</evidence>
<dbReference type="Pfam" id="PF00563">
    <property type="entry name" value="EAL"/>
    <property type="match status" value="1"/>
</dbReference>
<dbReference type="Gene3D" id="3.20.20.450">
    <property type="entry name" value="EAL domain"/>
    <property type="match status" value="1"/>
</dbReference>
<evidence type="ECO:0000313" key="4">
    <source>
        <dbReference type="Proteomes" id="UP000184520"/>
    </source>
</evidence>
<accession>A0A1M5NIJ1</accession>
<dbReference type="SUPFAM" id="SSF54975">
    <property type="entry name" value="Acylphosphatase/BLUF domain-like"/>
    <property type="match status" value="1"/>
</dbReference>
<reference evidence="4" key="1">
    <citation type="submission" date="2016-11" db="EMBL/GenBank/DDBJ databases">
        <authorList>
            <person name="Varghese N."/>
            <person name="Submissions S."/>
        </authorList>
    </citation>
    <scope>NUCLEOTIDE SEQUENCE [LARGE SCALE GENOMIC DNA]</scope>
    <source>
        <strain evidence="4">CGMCC 1.8995</strain>
    </source>
</reference>
<dbReference type="CDD" id="cd01948">
    <property type="entry name" value="EAL"/>
    <property type="match status" value="1"/>
</dbReference>
<protein>
    <submittedName>
        <fullName evidence="3">EAL domain, c-di-GMP-specific phosphodiesterase class I (Or its enzymatically inactive variant)</fullName>
    </submittedName>
</protein>
<keyword evidence="4" id="KW-1185">Reference proteome</keyword>
<evidence type="ECO:0000259" key="1">
    <source>
        <dbReference type="PROSITE" id="PS50883"/>
    </source>
</evidence>
<dbReference type="Gene3D" id="3.30.70.100">
    <property type="match status" value="1"/>
</dbReference>
<dbReference type="InterPro" id="IPR001633">
    <property type="entry name" value="EAL_dom"/>
</dbReference>
<name>A0A1M5NIJ1_9ALTE</name>
<dbReference type="AlphaFoldDB" id="A0A1M5NIJ1"/>
<dbReference type="InterPro" id="IPR050706">
    <property type="entry name" value="Cyclic-di-GMP_PDE-like"/>
</dbReference>
<proteinExistence type="predicted"/>
<dbReference type="PROSITE" id="PS50883">
    <property type="entry name" value="EAL"/>
    <property type="match status" value="1"/>
</dbReference>
<dbReference type="EMBL" id="FQWD01000005">
    <property type="protein sequence ID" value="SHG89277.1"/>
    <property type="molecule type" value="Genomic_DNA"/>
</dbReference>
<dbReference type="InterPro" id="IPR036046">
    <property type="entry name" value="Acylphosphatase-like_dom_sf"/>
</dbReference>
<gene>
    <name evidence="3" type="ORF">SAMN05216361_3247</name>
</gene>
<evidence type="ECO:0000259" key="2">
    <source>
        <dbReference type="PROSITE" id="PS50925"/>
    </source>
</evidence>
<dbReference type="GO" id="GO:0009882">
    <property type="term" value="F:blue light photoreceptor activity"/>
    <property type="evidence" value="ECO:0007669"/>
    <property type="project" value="InterPro"/>
</dbReference>
<feature type="domain" description="BLUF" evidence="2">
    <location>
        <begin position="4"/>
        <end position="95"/>
    </location>
</feature>
<dbReference type="RefSeq" id="WP_073324211.1">
    <property type="nucleotide sequence ID" value="NZ_FQWD01000005.1"/>
</dbReference>
<dbReference type="OrthoDB" id="1673646at2"/>
<dbReference type="PANTHER" id="PTHR33121">
    <property type="entry name" value="CYCLIC DI-GMP PHOSPHODIESTERASE PDEF"/>
    <property type="match status" value="1"/>
</dbReference>
<dbReference type="PROSITE" id="PS50925">
    <property type="entry name" value="BLUF"/>
    <property type="match status" value="1"/>
</dbReference>
<dbReference type="SMART" id="SM00052">
    <property type="entry name" value="EAL"/>
    <property type="match status" value="1"/>
</dbReference>
<organism evidence="3 4">
    <name type="scientific">Marisediminitalea aggregata</name>
    <dbReference type="NCBI Taxonomy" id="634436"/>
    <lineage>
        <taxon>Bacteria</taxon>
        <taxon>Pseudomonadati</taxon>
        <taxon>Pseudomonadota</taxon>
        <taxon>Gammaproteobacteria</taxon>
        <taxon>Alteromonadales</taxon>
        <taxon>Alteromonadaceae</taxon>
        <taxon>Marisediminitalea</taxon>
    </lineage>
</organism>
<feature type="domain" description="EAL" evidence="1">
    <location>
        <begin position="146"/>
        <end position="392"/>
    </location>
</feature>